<dbReference type="InterPro" id="IPR006680">
    <property type="entry name" value="Amidohydro-rel"/>
</dbReference>
<dbReference type="Pfam" id="PF01979">
    <property type="entry name" value="Amidohydro_1"/>
    <property type="match status" value="1"/>
</dbReference>
<dbReference type="PANTHER" id="PTHR43135:SF3">
    <property type="entry name" value="ALPHA-D-RIBOSE 1-METHYLPHOSPHONATE 5-TRIPHOSPHATE DIPHOSPHATASE"/>
    <property type="match status" value="1"/>
</dbReference>
<name>A0ABN2U1Y5_9MICO</name>
<dbReference type="Gene3D" id="3.30.110.90">
    <property type="entry name" value="Amidohydrolase"/>
    <property type="match status" value="1"/>
</dbReference>
<dbReference type="EMBL" id="BAAAPW010000001">
    <property type="protein sequence ID" value="GAA2025885.1"/>
    <property type="molecule type" value="Genomic_DNA"/>
</dbReference>
<feature type="domain" description="Amidohydrolase-related" evidence="1">
    <location>
        <begin position="47"/>
        <end position="356"/>
    </location>
</feature>
<dbReference type="Gene3D" id="1.20.58.520">
    <property type="entry name" value="Amidohydrolase"/>
    <property type="match status" value="1"/>
</dbReference>
<dbReference type="SUPFAM" id="SSF51338">
    <property type="entry name" value="Composite domain of metallo-dependent hydrolases"/>
    <property type="match status" value="1"/>
</dbReference>
<dbReference type="SUPFAM" id="SSF51556">
    <property type="entry name" value="Metallo-dependent hydrolases"/>
    <property type="match status" value="1"/>
</dbReference>
<evidence type="ECO:0000313" key="3">
    <source>
        <dbReference type="Proteomes" id="UP001501196"/>
    </source>
</evidence>
<comment type="caution">
    <text evidence="2">The sequence shown here is derived from an EMBL/GenBank/DDBJ whole genome shotgun (WGS) entry which is preliminary data.</text>
</comment>
<dbReference type="Proteomes" id="UP001501196">
    <property type="component" value="Unassembled WGS sequence"/>
</dbReference>
<dbReference type="InterPro" id="IPR051781">
    <property type="entry name" value="Metallo-dep_Hydrolase"/>
</dbReference>
<evidence type="ECO:0000313" key="2">
    <source>
        <dbReference type="EMBL" id="GAA2025885.1"/>
    </source>
</evidence>
<sequence length="360" mass="36563">MATVLRGVRVFDGDGFGEPTDLVIIGGRIADAAQAGVGAEVAAEGGFLIPGLIDAHIHLAGPQTQELLAASGVTTALDMSSPPPLVAAMRGRTGVTDIRSGMLALTSPTSAHAQRMSAVPGAAETHVPGAAEATDAVARRLAQGADYLKIVVDLPGFDQETVDALVAVAHDHGLRTVAHASRSDAVDMAERAGVDVLTHVPLDRPIGAEQAARLASDGRVVVPTLTMMRGIVDRLAASGAPGPSYEPARESVRALHAAGVPIVAGTDANETPAAPASPTHGTSLHEELALLVEAGLSPVEALRATTSTAADHFGLDDRGRIAPGLRADLVLLDADPTIDIAATRGIRGVWIAGKLVVGVA</sequence>
<dbReference type="RefSeq" id="WP_344369372.1">
    <property type="nucleotide sequence ID" value="NZ_BAAAPW010000001.1"/>
</dbReference>
<dbReference type="Gene3D" id="3.40.50.10910">
    <property type="entry name" value="Amidohydrolase"/>
    <property type="match status" value="1"/>
</dbReference>
<proteinExistence type="predicted"/>
<dbReference type="InterPro" id="IPR011059">
    <property type="entry name" value="Metal-dep_hydrolase_composite"/>
</dbReference>
<dbReference type="PANTHER" id="PTHR43135">
    <property type="entry name" value="ALPHA-D-RIBOSE 1-METHYLPHOSPHONATE 5-TRIPHOSPHATE DIPHOSPHATASE"/>
    <property type="match status" value="1"/>
</dbReference>
<accession>A0ABN2U1Y5</accession>
<gene>
    <name evidence="2" type="ORF">GCM10009819_06200</name>
</gene>
<organism evidence="2 3">
    <name type="scientific">Agromyces tropicus</name>
    <dbReference type="NCBI Taxonomy" id="555371"/>
    <lineage>
        <taxon>Bacteria</taxon>
        <taxon>Bacillati</taxon>
        <taxon>Actinomycetota</taxon>
        <taxon>Actinomycetes</taxon>
        <taxon>Micrococcales</taxon>
        <taxon>Microbacteriaceae</taxon>
        <taxon>Agromyces</taxon>
    </lineage>
</organism>
<evidence type="ECO:0000259" key="1">
    <source>
        <dbReference type="Pfam" id="PF01979"/>
    </source>
</evidence>
<keyword evidence="3" id="KW-1185">Reference proteome</keyword>
<dbReference type="Gene3D" id="2.30.40.10">
    <property type="entry name" value="Urease, subunit C, domain 1"/>
    <property type="match status" value="1"/>
</dbReference>
<reference evidence="2 3" key="1">
    <citation type="journal article" date="2019" name="Int. J. Syst. Evol. Microbiol.">
        <title>The Global Catalogue of Microorganisms (GCM) 10K type strain sequencing project: providing services to taxonomists for standard genome sequencing and annotation.</title>
        <authorList>
            <consortium name="The Broad Institute Genomics Platform"/>
            <consortium name="The Broad Institute Genome Sequencing Center for Infectious Disease"/>
            <person name="Wu L."/>
            <person name="Ma J."/>
        </authorList>
    </citation>
    <scope>NUCLEOTIDE SEQUENCE [LARGE SCALE GENOMIC DNA]</scope>
    <source>
        <strain evidence="2 3">JCM 15672</strain>
    </source>
</reference>
<protein>
    <submittedName>
        <fullName evidence="2">Amidohydrolase family protein</fullName>
    </submittedName>
</protein>
<dbReference type="InterPro" id="IPR032466">
    <property type="entry name" value="Metal_Hydrolase"/>
</dbReference>